<evidence type="ECO:0000259" key="6">
    <source>
        <dbReference type="Pfam" id="PF00419"/>
    </source>
</evidence>
<evidence type="ECO:0000256" key="4">
    <source>
        <dbReference type="ARBA" id="ARBA00023263"/>
    </source>
</evidence>
<accession>A0A564JND4</accession>
<comment type="subcellular location">
    <subcellularLocation>
        <location evidence="1">Fimbrium</location>
    </subcellularLocation>
</comment>
<keyword evidence="4" id="KW-0281">Fimbrium</keyword>
<gene>
    <name evidence="7" type="primary">yraK</name>
    <name evidence="7" type="ORF">SB6408_04809</name>
</gene>
<dbReference type="InterPro" id="IPR036937">
    <property type="entry name" value="Adhesion_dom_fimbrial_sf"/>
</dbReference>
<dbReference type="Gene3D" id="2.60.40.1090">
    <property type="entry name" value="Fimbrial-type adhesion domain"/>
    <property type="match status" value="1"/>
</dbReference>
<dbReference type="GO" id="GO:0043709">
    <property type="term" value="P:cell adhesion involved in single-species biofilm formation"/>
    <property type="evidence" value="ECO:0007669"/>
    <property type="project" value="TreeGrafter"/>
</dbReference>
<reference evidence="7 8" key="1">
    <citation type="submission" date="2019-07" db="EMBL/GenBank/DDBJ databases">
        <authorList>
            <person name="Brisse S."/>
            <person name="Rodrigues C."/>
            <person name="Thorpe H."/>
        </authorList>
    </citation>
    <scope>NUCLEOTIDE SEQUENCE [LARGE SCALE GENOMIC DNA]</scope>
    <source>
        <strain evidence="7">SB6408</strain>
    </source>
</reference>
<keyword evidence="3 5" id="KW-0732">Signal</keyword>
<dbReference type="InterPro" id="IPR050263">
    <property type="entry name" value="Bact_Fimbrial_Adh_Pro"/>
</dbReference>
<dbReference type="GO" id="GO:0009289">
    <property type="term" value="C:pilus"/>
    <property type="evidence" value="ECO:0007669"/>
    <property type="project" value="UniProtKB-SubCell"/>
</dbReference>
<dbReference type="AlphaFoldDB" id="A0A564JND4"/>
<feature type="chain" id="PRO_5021763962" evidence="5">
    <location>
        <begin position="25"/>
        <end position="363"/>
    </location>
</feature>
<dbReference type="Pfam" id="PF00419">
    <property type="entry name" value="Fimbrial"/>
    <property type="match status" value="1"/>
</dbReference>
<dbReference type="PANTHER" id="PTHR33420">
    <property type="entry name" value="FIMBRIAL SUBUNIT ELFA-RELATED"/>
    <property type="match status" value="1"/>
</dbReference>
<dbReference type="RefSeq" id="WP_142462633.1">
    <property type="nucleotide sequence ID" value="NZ_CABGHF010000010.1"/>
</dbReference>
<dbReference type="InterPro" id="IPR000259">
    <property type="entry name" value="Adhesion_dom_fimbrial"/>
</dbReference>
<sequence>MKNAIYIITGGIALALFAAMPARAAMGGCEAEGGLANFTTSFSSDWTKEQNVEGAFIDLTSGTTSGGSYKMACDCPAATRVNLFYSTTTPLAASSYGGYRQLNNNLDIKTVITDVPGVPELPVPTDLTSVVKGTGVFGASTNNSVCSADPDDVRADALSVGSNVSITFRVSKAFLGRMEIPSTHIATLKAAWSSNSTYPKGLTEDVARLYIQGSITVPQSCKINEGDVIRVDLGQISASKFTTKDHMPDGYTPVEFDITYDCGDTSLFGKDDALSLTVQGDDVVSQYMLAARRRESDNVADIGIQMSNLSTGGVNIPFNNGIISLEESAAGTIRMRATPYNLVGGVLQPGPFHGTATLTATVR</sequence>
<evidence type="ECO:0000313" key="8">
    <source>
        <dbReference type="Proteomes" id="UP000318370"/>
    </source>
</evidence>
<evidence type="ECO:0000256" key="5">
    <source>
        <dbReference type="SAM" id="SignalP"/>
    </source>
</evidence>
<evidence type="ECO:0000313" key="7">
    <source>
        <dbReference type="EMBL" id="VUS58241.1"/>
    </source>
</evidence>
<feature type="domain" description="Fimbrial-type adhesion" evidence="6">
    <location>
        <begin position="210"/>
        <end position="361"/>
    </location>
</feature>
<dbReference type="Proteomes" id="UP000318370">
    <property type="component" value="Unassembled WGS sequence"/>
</dbReference>
<feature type="signal peptide" evidence="5">
    <location>
        <begin position="1"/>
        <end position="24"/>
    </location>
</feature>
<evidence type="ECO:0000256" key="1">
    <source>
        <dbReference type="ARBA" id="ARBA00004561"/>
    </source>
</evidence>
<dbReference type="EMBL" id="CABGHF010000010">
    <property type="protein sequence ID" value="VUS58241.1"/>
    <property type="molecule type" value="Genomic_DNA"/>
</dbReference>
<dbReference type="SUPFAM" id="SSF49401">
    <property type="entry name" value="Bacterial adhesins"/>
    <property type="match status" value="1"/>
</dbReference>
<proteinExistence type="inferred from homology"/>
<dbReference type="PANTHER" id="PTHR33420:SF31">
    <property type="entry name" value="TYPE 1 FIMBRIN D-MANNOSE SPECIFIC ADHESIN"/>
    <property type="match status" value="1"/>
</dbReference>
<comment type="similarity">
    <text evidence="2">Belongs to the fimbrial protein family.</text>
</comment>
<organism evidence="7 8">
    <name type="scientific">Klebsiella spallanzanii</name>
    <dbReference type="NCBI Taxonomy" id="2587528"/>
    <lineage>
        <taxon>Bacteria</taxon>
        <taxon>Pseudomonadati</taxon>
        <taxon>Pseudomonadota</taxon>
        <taxon>Gammaproteobacteria</taxon>
        <taxon>Enterobacterales</taxon>
        <taxon>Enterobacteriaceae</taxon>
        <taxon>Klebsiella/Raoultella group</taxon>
        <taxon>Klebsiella</taxon>
    </lineage>
</organism>
<protein>
    <submittedName>
        <fullName evidence="7">Putative fimbrial-like protein YraK</fullName>
    </submittedName>
</protein>
<dbReference type="InterPro" id="IPR008966">
    <property type="entry name" value="Adhesion_dom_sf"/>
</dbReference>
<name>A0A564JND4_9ENTR</name>
<evidence type="ECO:0000256" key="2">
    <source>
        <dbReference type="ARBA" id="ARBA00006671"/>
    </source>
</evidence>
<evidence type="ECO:0000256" key="3">
    <source>
        <dbReference type="ARBA" id="ARBA00022729"/>
    </source>
</evidence>